<dbReference type="Proteomes" id="UP000250043">
    <property type="component" value="Unassembled WGS sequence"/>
</dbReference>
<feature type="non-terminal residue" evidence="1">
    <location>
        <position position="148"/>
    </location>
</feature>
<dbReference type="EMBL" id="KV722382">
    <property type="protein sequence ID" value="OCH91650.1"/>
    <property type="molecule type" value="Genomic_DNA"/>
</dbReference>
<dbReference type="OrthoDB" id="3543113at2759"/>
<proteinExistence type="predicted"/>
<organism evidence="1 2">
    <name type="scientific">Obba rivulosa</name>
    <dbReference type="NCBI Taxonomy" id="1052685"/>
    <lineage>
        <taxon>Eukaryota</taxon>
        <taxon>Fungi</taxon>
        <taxon>Dikarya</taxon>
        <taxon>Basidiomycota</taxon>
        <taxon>Agaricomycotina</taxon>
        <taxon>Agaricomycetes</taxon>
        <taxon>Polyporales</taxon>
        <taxon>Gelatoporiaceae</taxon>
        <taxon>Obba</taxon>
    </lineage>
</organism>
<protein>
    <submittedName>
        <fullName evidence="1">Uncharacterized protein</fullName>
    </submittedName>
</protein>
<evidence type="ECO:0000313" key="2">
    <source>
        <dbReference type="Proteomes" id="UP000250043"/>
    </source>
</evidence>
<dbReference type="AlphaFoldDB" id="A0A8E2B4P4"/>
<sequence>MSATPALPYNILHEICEELERGNGGSKSLARVALVNQAFSEAALDVLWRRPRNGMVLLAKLLSVSYEERKYSKYVIGYESDGSDGSDGSVNSNDAFRKIARTYRVLTLKNPINTEQWARFQIYACRIRCVSYGENIDTIDPSVLYAIG</sequence>
<reference evidence="1 2" key="1">
    <citation type="submission" date="2016-07" db="EMBL/GenBank/DDBJ databases">
        <title>Draft genome of the white-rot fungus Obba rivulosa 3A-2.</title>
        <authorList>
            <consortium name="DOE Joint Genome Institute"/>
            <person name="Miettinen O."/>
            <person name="Riley R."/>
            <person name="Acob R."/>
            <person name="Barry K."/>
            <person name="Cullen D."/>
            <person name="De Vries R."/>
            <person name="Hainaut M."/>
            <person name="Hatakka A."/>
            <person name="Henrissat B."/>
            <person name="Hilden K."/>
            <person name="Kuo R."/>
            <person name="Labutti K."/>
            <person name="Lipzen A."/>
            <person name="Makela M.R."/>
            <person name="Sandor L."/>
            <person name="Spatafora J.W."/>
            <person name="Grigoriev I.V."/>
            <person name="Hibbett D.S."/>
        </authorList>
    </citation>
    <scope>NUCLEOTIDE SEQUENCE [LARGE SCALE GENOMIC DNA]</scope>
    <source>
        <strain evidence="1 2">3A-2</strain>
    </source>
</reference>
<evidence type="ECO:0000313" key="1">
    <source>
        <dbReference type="EMBL" id="OCH91650.1"/>
    </source>
</evidence>
<accession>A0A8E2B4P4</accession>
<name>A0A8E2B4P4_9APHY</name>
<gene>
    <name evidence="1" type="ORF">OBBRIDRAFT_886858</name>
</gene>
<keyword evidence="2" id="KW-1185">Reference proteome</keyword>